<name>A0AAV2BTX1_9ARAC</name>
<dbReference type="Proteomes" id="UP001497382">
    <property type="component" value="Unassembled WGS sequence"/>
</dbReference>
<proteinExistence type="predicted"/>
<accession>A0AAV2BTX1</accession>
<organism evidence="1 2">
    <name type="scientific">Larinioides sclopetarius</name>
    <dbReference type="NCBI Taxonomy" id="280406"/>
    <lineage>
        <taxon>Eukaryota</taxon>
        <taxon>Metazoa</taxon>
        <taxon>Ecdysozoa</taxon>
        <taxon>Arthropoda</taxon>
        <taxon>Chelicerata</taxon>
        <taxon>Arachnida</taxon>
        <taxon>Araneae</taxon>
        <taxon>Araneomorphae</taxon>
        <taxon>Entelegynae</taxon>
        <taxon>Araneoidea</taxon>
        <taxon>Araneidae</taxon>
        <taxon>Larinioides</taxon>
    </lineage>
</organism>
<gene>
    <name evidence="1" type="ORF">LARSCL_LOCUS21397</name>
</gene>
<comment type="caution">
    <text evidence="1">The sequence shown here is derived from an EMBL/GenBank/DDBJ whole genome shotgun (WGS) entry which is preliminary data.</text>
</comment>
<dbReference type="EMBL" id="CAXIEN010000505">
    <property type="protein sequence ID" value="CAL1299503.1"/>
    <property type="molecule type" value="Genomic_DNA"/>
</dbReference>
<reference evidence="1 2" key="1">
    <citation type="submission" date="2024-04" db="EMBL/GenBank/DDBJ databases">
        <authorList>
            <person name="Rising A."/>
            <person name="Reimegard J."/>
            <person name="Sonavane S."/>
            <person name="Akerstrom W."/>
            <person name="Nylinder S."/>
            <person name="Hedman E."/>
            <person name="Kallberg Y."/>
        </authorList>
    </citation>
    <scope>NUCLEOTIDE SEQUENCE [LARGE SCALE GENOMIC DNA]</scope>
</reference>
<evidence type="ECO:0000313" key="2">
    <source>
        <dbReference type="Proteomes" id="UP001497382"/>
    </source>
</evidence>
<sequence length="56" mass="6675">MLNTLVSLEVFKTGTAITRALHPVYEDRNLLLFHVHRKMMVKVFQKGYYHLRSKSR</sequence>
<keyword evidence="2" id="KW-1185">Reference proteome</keyword>
<protein>
    <submittedName>
        <fullName evidence="1">Uncharacterized protein</fullName>
    </submittedName>
</protein>
<evidence type="ECO:0000313" key="1">
    <source>
        <dbReference type="EMBL" id="CAL1299503.1"/>
    </source>
</evidence>
<dbReference type="AlphaFoldDB" id="A0AAV2BTX1"/>